<comment type="caution">
    <text evidence="1">The sequence shown here is derived from an EMBL/GenBank/DDBJ whole genome shotgun (WGS) entry which is preliminary data.</text>
</comment>
<sequence length="403" mass="43338">MNSPYKAPSSPVGENRSDTRALSPSPARVVYVVSNNLAKVSSLLPSNKNRSVLVHTLVKQYGLLDVANPQSARPIHPVPATVEELTRYHSRQYIDFVLDPYNFSKQDDAIPSSTHAEFGIQEDCPAFAGLHKYIPLVAGATLTAANSLIKGEADISICWDGGRHHAQKSKASGFCYVADCVLAILALKRDRINTLGLPPHKSRVMYLDLDLHFSDGVSQAFVSPGGPGSGEPQVLTLSIHHASPGFFPVSALSSLSDPTEESFDPFTLSLPLARGASDATFARMWKSVEAVKHAFQPDYVVVQCGVDGLAGDSYAVWNWSLGSSEGSLSWCVNRICRTWQCKTLLLGGGGYNHPNVARAWTHLTSVAVCSFSSSIATGTVLVSNRSLKSSQVLSAKEALLTKL</sequence>
<accession>A0ACB8TV56</accession>
<protein>
    <submittedName>
        <fullName evidence="1">Uncharacterized protein</fullName>
    </submittedName>
</protein>
<proteinExistence type="predicted"/>
<reference evidence="1" key="1">
    <citation type="journal article" date="2021" name="Environ. Microbiol.">
        <title>Gene family expansions and transcriptome signatures uncover fungal adaptations to wood decay.</title>
        <authorList>
            <person name="Hage H."/>
            <person name="Miyauchi S."/>
            <person name="Viragh M."/>
            <person name="Drula E."/>
            <person name="Min B."/>
            <person name="Chaduli D."/>
            <person name="Navarro D."/>
            <person name="Favel A."/>
            <person name="Norest M."/>
            <person name="Lesage-Meessen L."/>
            <person name="Balint B."/>
            <person name="Merenyi Z."/>
            <person name="de Eugenio L."/>
            <person name="Morin E."/>
            <person name="Martinez A.T."/>
            <person name="Baldrian P."/>
            <person name="Stursova M."/>
            <person name="Martinez M.J."/>
            <person name="Novotny C."/>
            <person name="Magnuson J.K."/>
            <person name="Spatafora J.W."/>
            <person name="Maurice S."/>
            <person name="Pangilinan J."/>
            <person name="Andreopoulos W."/>
            <person name="LaButti K."/>
            <person name="Hundley H."/>
            <person name="Na H."/>
            <person name="Kuo A."/>
            <person name="Barry K."/>
            <person name="Lipzen A."/>
            <person name="Henrissat B."/>
            <person name="Riley R."/>
            <person name="Ahrendt S."/>
            <person name="Nagy L.G."/>
            <person name="Grigoriev I.V."/>
            <person name="Martin F."/>
            <person name="Rosso M.N."/>
        </authorList>
    </citation>
    <scope>NUCLEOTIDE SEQUENCE</scope>
    <source>
        <strain evidence="1">CBS 384.51</strain>
    </source>
</reference>
<evidence type="ECO:0000313" key="1">
    <source>
        <dbReference type="EMBL" id="KAI0085923.1"/>
    </source>
</evidence>
<dbReference type="EMBL" id="MU274927">
    <property type="protein sequence ID" value="KAI0085923.1"/>
    <property type="molecule type" value="Genomic_DNA"/>
</dbReference>
<evidence type="ECO:0000313" key="2">
    <source>
        <dbReference type="Proteomes" id="UP001055072"/>
    </source>
</evidence>
<dbReference type="Proteomes" id="UP001055072">
    <property type="component" value="Unassembled WGS sequence"/>
</dbReference>
<organism evidence="1 2">
    <name type="scientific">Irpex rosettiformis</name>
    <dbReference type="NCBI Taxonomy" id="378272"/>
    <lineage>
        <taxon>Eukaryota</taxon>
        <taxon>Fungi</taxon>
        <taxon>Dikarya</taxon>
        <taxon>Basidiomycota</taxon>
        <taxon>Agaricomycotina</taxon>
        <taxon>Agaricomycetes</taxon>
        <taxon>Polyporales</taxon>
        <taxon>Irpicaceae</taxon>
        <taxon>Irpex</taxon>
    </lineage>
</organism>
<keyword evidence="2" id="KW-1185">Reference proteome</keyword>
<gene>
    <name evidence="1" type="ORF">BDY19DRAFT_895733</name>
</gene>
<name>A0ACB8TV56_9APHY</name>